<dbReference type="Proteomes" id="UP001603857">
    <property type="component" value="Unassembled WGS sequence"/>
</dbReference>
<sequence length="69" mass="8072">MSAAQKQEEDEKEKAGITDSSSDYKMRHCYVTYVESQRCIKKKGEMAAECEKIGKHFRSFCPKEWVSWC</sequence>
<evidence type="ECO:0000256" key="4">
    <source>
        <dbReference type="SAM" id="MobiDB-lite"/>
    </source>
</evidence>
<dbReference type="PANTHER" id="PTHR46281:SF31">
    <property type="entry name" value="CYTOCHROME C OXIDASE SUBUNIT"/>
    <property type="match status" value="1"/>
</dbReference>
<gene>
    <name evidence="5" type="ORF">Fmac_002234</name>
</gene>
<comment type="subcellular location">
    <subcellularLocation>
        <location evidence="1">Mitochondrion</location>
    </subcellularLocation>
</comment>
<keyword evidence="6" id="KW-1185">Reference proteome</keyword>
<dbReference type="GO" id="GO:0016020">
    <property type="term" value="C:membrane"/>
    <property type="evidence" value="ECO:0007669"/>
    <property type="project" value="UniProtKB-ARBA"/>
</dbReference>
<dbReference type="AlphaFoldDB" id="A0ABD1NJB9"/>
<reference evidence="5 6" key="1">
    <citation type="submission" date="2024-08" db="EMBL/GenBank/DDBJ databases">
        <title>Insights into the chromosomal genome structure of Flemingia macrophylla.</title>
        <authorList>
            <person name="Ding Y."/>
            <person name="Zhao Y."/>
            <person name="Bi W."/>
            <person name="Wu M."/>
            <person name="Zhao G."/>
            <person name="Gong Y."/>
            <person name="Li W."/>
            <person name="Zhang P."/>
        </authorList>
    </citation>
    <scope>NUCLEOTIDE SEQUENCE [LARGE SCALE GENOMIC DNA]</scope>
    <source>
        <strain evidence="5">DYQJB</strain>
        <tissue evidence="5">Leaf</tissue>
    </source>
</reference>
<dbReference type="EMBL" id="JBGMDY010000001">
    <property type="protein sequence ID" value="KAL2348234.1"/>
    <property type="molecule type" value="Genomic_DNA"/>
</dbReference>
<keyword evidence="3" id="KW-1015">Disulfide bond</keyword>
<evidence type="ECO:0000256" key="1">
    <source>
        <dbReference type="ARBA" id="ARBA00004173"/>
    </source>
</evidence>
<proteinExistence type="predicted"/>
<dbReference type="SUPFAM" id="SSF47694">
    <property type="entry name" value="Cytochrome c oxidase subunit h"/>
    <property type="match status" value="1"/>
</dbReference>
<dbReference type="InterPro" id="IPR048280">
    <property type="entry name" value="COX6B-like"/>
</dbReference>
<evidence type="ECO:0000256" key="2">
    <source>
        <dbReference type="ARBA" id="ARBA00023128"/>
    </source>
</evidence>
<evidence type="ECO:0000313" key="5">
    <source>
        <dbReference type="EMBL" id="KAL2348234.1"/>
    </source>
</evidence>
<name>A0ABD1NJB9_9FABA</name>
<dbReference type="PANTHER" id="PTHR46281">
    <property type="entry name" value="CYTOCHROME C OXIDASE SUBUNIT 6B"/>
    <property type="match status" value="1"/>
</dbReference>
<dbReference type="Gene3D" id="1.10.10.140">
    <property type="entry name" value="Cytochrome c oxidase, subunit VIb"/>
    <property type="match status" value="1"/>
</dbReference>
<comment type="caution">
    <text evidence="5">The sequence shown here is derived from an EMBL/GenBank/DDBJ whole genome shotgun (WGS) entry which is preliminary data.</text>
</comment>
<evidence type="ECO:0000313" key="6">
    <source>
        <dbReference type="Proteomes" id="UP001603857"/>
    </source>
</evidence>
<keyword evidence="2" id="KW-0496">Mitochondrion</keyword>
<feature type="region of interest" description="Disordered" evidence="4">
    <location>
        <begin position="1"/>
        <end position="20"/>
    </location>
</feature>
<dbReference type="InterPro" id="IPR036549">
    <property type="entry name" value="CX6/COA6-like_sf"/>
</dbReference>
<organism evidence="5 6">
    <name type="scientific">Flemingia macrophylla</name>
    <dbReference type="NCBI Taxonomy" id="520843"/>
    <lineage>
        <taxon>Eukaryota</taxon>
        <taxon>Viridiplantae</taxon>
        <taxon>Streptophyta</taxon>
        <taxon>Embryophyta</taxon>
        <taxon>Tracheophyta</taxon>
        <taxon>Spermatophyta</taxon>
        <taxon>Magnoliopsida</taxon>
        <taxon>eudicotyledons</taxon>
        <taxon>Gunneridae</taxon>
        <taxon>Pentapetalae</taxon>
        <taxon>rosids</taxon>
        <taxon>fabids</taxon>
        <taxon>Fabales</taxon>
        <taxon>Fabaceae</taxon>
        <taxon>Papilionoideae</taxon>
        <taxon>50 kb inversion clade</taxon>
        <taxon>NPAAA clade</taxon>
        <taxon>indigoferoid/millettioid clade</taxon>
        <taxon>Phaseoleae</taxon>
        <taxon>Flemingia</taxon>
    </lineage>
</organism>
<dbReference type="GO" id="GO:0005739">
    <property type="term" value="C:mitochondrion"/>
    <property type="evidence" value="ECO:0007669"/>
    <property type="project" value="UniProtKB-SubCell"/>
</dbReference>
<dbReference type="InterPro" id="IPR003213">
    <property type="entry name" value="Cyt_c_oxidase_su6B"/>
</dbReference>
<protein>
    <submittedName>
        <fullName evidence="5">Uncharacterized protein</fullName>
    </submittedName>
</protein>
<dbReference type="Pfam" id="PF02297">
    <property type="entry name" value="COX6B"/>
    <property type="match status" value="1"/>
</dbReference>
<evidence type="ECO:0000256" key="3">
    <source>
        <dbReference type="ARBA" id="ARBA00023157"/>
    </source>
</evidence>
<accession>A0ABD1NJB9</accession>